<evidence type="ECO:0000256" key="11">
    <source>
        <dbReference type="SAM" id="MobiDB-lite"/>
    </source>
</evidence>
<dbReference type="SMART" id="SM00665">
    <property type="entry name" value="B561"/>
    <property type="match status" value="1"/>
</dbReference>
<evidence type="ECO:0000313" key="15">
    <source>
        <dbReference type="Proteomes" id="UP001213681"/>
    </source>
</evidence>
<feature type="transmembrane region" description="Helical" evidence="12">
    <location>
        <begin position="136"/>
        <end position="160"/>
    </location>
</feature>
<keyword evidence="10 12" id="KW-0472">Membrane</keyword>
<dbReference type="RefSeq" id="XP_056762994.1">
    <property type="nucleotide sequence ID" value="XM_056914145.1"/>
</dbReference>
<feature type="transmembrane region" description="Helical" evidence="12">
    <location>
        <begin position="205"/>
        <end position="224"/>
    </location>
</feature>
<evidence type="ECO:0000256" key="12">
    <source>
        <dbReference type="SAM" id="Phobius"/>
    </source>
</evidence>
<accession>A0AAD6FZN1</accession>
<evidence type="ECO:0000256" key="7">
    <source>
        <dbReference type="ARBA" id="ARBA00022982"/>
    </source>
</evidence>
<dbReference type="InterPro" id="IPR006593">
    <property type="entry name" value="Cyt_b561/ferric_Rdtase_TM"/>
</dbReference>
<evidence type="ECO:0000256" key="3">
    <source>
        <dbReference type="ARBA" id="ARBA00022448"/>
    </source>
</evidence>
<feature type="domain" description="Cytochrome b561" evidence="13">
    <location>
        <begin position="30"/>
        <end position="231"/>
    </location>
</feature>
<feature type="transmembrane region" description="Helical" evidence="12">
    <location>
        <begin position="103"/>
        <end position="124"/>
    </location>
</feature>
<evidence type="ECO:0000256" key="1">
    <source>
        <dbReference type="ARBA" id="ARBA00001970"/>
    </source>
</evidence>
<evidence type="ECO:0000256" key="2">
    <source>
        <dbReference type="ARBA" id="ARBA00004141"/>
    </source>
</evidence>
<keyword evidence="4" id="KW-0349">Heme</keyword>
<evidence type="ECO:0000256" key="4">
    <source>
        <dbReference type="ARBA" id="ARBA00022617"/>
    </source>
</evidence>
<dbReference type="PANTHER" id="PTHR15422">
    <property type="entry name" value="OS05G0565100 PROTEIN"/>
    <property type="match status" value="1"/>
</dbReference>
<evidence type="ECO:0000256" key="6">
    <source>
        <dbReference type="ARBA" id="ARBA00022723"/>
    </source>
</evidence>
<dbReference type="AlphaFoldDB" id="A0AAD6FZN1"/>
<dbReference type="PANTHER" id="PTHR15422:SF45">
    <property type="entry name" value="CYTOCHROME B561 DOMAIN-CONTAINING PROTEIN"/>
    <property type="match status" value="1"/>
</dbReference>
<dbReference type="EMBL" id="JAPVEA010000008">
    <property type="protein sequence ID" value="KAJ5439765.1"/>
    <property type="molecule type" value="Genomic_DNA"/>
</dbReference>
<comment type="caution">
    <text evidence="14">The sequence shown here is derived from an EMBL/GenBank/DDBJ whole genome shotgun (WGS) entry which is preliminary data.</text>
</comment>
<dbReference type="GO" id="GO:0046872">
    <property type="term" value="F:metal ion binding"/>
    <property type="evidence" value="ECO:0007669"/>
    <property type="project" value="UniProtKB-KW"/>
</dbReference>
<keyword evidence="6" id="KW-0479">Metal-binding</keyword>
<comment type="subcellular location">
    <subcellularLocation>
        <location evidence="2">Membrane</location>
        <topology evidence="2">Multi-pass membrane protein</topology>
    </subcellularLocation>
</comment>
<keyword evidence="15" id="KW-1185">Reference proteome</keyword>
<evidence type="ECO:0000256" key="5">
    <source>
        <dbReference type="ARBA" id="ARBA00022692"/>
    </source>
</evidence>
<evidence type="ECO:0000313" key="14">
    <source>
        <dbReference type="EMBL" id="KAJ5439765.1"/>
    </source>
</evidence>
<keyword evidence="3" id="KW-0813">Transport</keyword>
<dbReference type="InterPro" id="IPR045150">
    <property type="entry name" value="CYB561D1/2"/>
</dbReference>
<keyword evidence="7" id="KW-0249">Electron transport</keyword>
<keyword evidence="5 12" id="KW-0812">Transmembrane</keyword>
<dbReference type="Pfam" id="PF03188">
    <property type="entry name" value="Cytochrom_B561"/>
    <property type="match status" value="1"/>
</dbReference>
<dbReference type="GeneID" id="81604388"/>
<comment type="cofactor">
    <cofactor evidence="1">
        <name>heme b</name>
        <dbReference type="ChEBI" id="CHEBI:60344"/>
    </cofactor>
</comment>
<sequence length="238" mass="25752">MASVADDPRERQPLLGSPSATTQKQEAHFARNLITGQCRTLGLRRGSGWRLAALVWSNVLALPLALFTGHPLLASTALLLQVQAALILQPTATPDQKVLGTRIHYTIQLLSILCFLSAFTVIEINKGDHPHFVSPHGILGLTTIILVVLQASFGVIQFFFPVPILGSVDAGKRVYKYHRWTGYVLLLLEVSTVLAATQTPYNLNAIHISTWGVAIAVILILLGVGTRIRKGKLGLGDA</sequence>
<reference evidence="14" key="1">
    <citation type="submission" date="2022-12" db="EMBL/GenBank/DDBJ databases">
        <authorList>
            <person name="Petersen C."/>
        </authorList>
    </citation>
    <scope>NUCLEOTIDE SEQUENCE</scope>
    <source>
        <strain evidence="14">IBT 16125</strain>
    </source>
</reference>
<feature type="transmembrane region" description="Helical" evidence="12">
    <location>
        <begin position="180"/>
        <end position="199"/>
    </location>
</feature>
<evidence type="ECO:0000259" key="13">
    <source>
        <dbReference type="PROSITE" id="PS50939"/>
    </source>
</evidence>
<name>A0AAD6FZN1_9EURO</name>
<dbReference type="CDD" id="cd08761">
    <property type="entry name" value="Cyt_b561_CYB561D2_like"/>
    <property type="match status" value="1"/>
</dbReference>
<gene>
    <name evidence="14" type="ORF">N7458_010763</name>
</gene>
<dbReference type="PROSITE" id="PS50939">
    <property type="entry name" value="CYTOCHROME_B561"/>
    <property type="match status" value="1"/>
</dbReference>
<dbReference type="Gene3D" id="1.20.120.1770">
    <property type="match status" value="1"/>
</dbReference>
<proteinExistence type="predicted"/>
<organism evidence="14 15">
    <name type="scientific">Penicillium daleae</name>
    <dbReference type="NCBI Taxonomy" id="63821"/>
    <lineage>
        <taxon>Eukaryota</taxon>
        <taxon>Fungi</taxon>
        <taxon>Dikarya</taxon>
        <taxon>Ascomycota</taxon>
        <taxon>Pezizomycotina</taxon>
        <taxon>Eurotiomycetes</taxon>
        <taxon>Eurotiomycetidae</taxon>
        <taxon>Eurotiales</taxon>
        <taxon>Aspergillaceae</taxon>
        <taxon>Penicillium</taxon>
    </lineage>
</organism>
<evidence type="ECO:0000256" key="9">
    <source>
        <dbReference type="ARBA" id="ARBA00023004"/>
    </source>
</evidence>
<feature type="region of interest" description="Disordered" evidence="11">
    <location>
        <begin position="1"/>
        <end position="23"/>
    </location>
</feature>
<keyword evidence="9" id="KW-0408">Iron</keyword>
<keyword evidence="8 12" id="KW-1133">Transmembrane helix</keyword>
<dbReference type="GO" id="GO:0140575">
    <property type="term" value="F:transmembrane monodehydroascorbate reductase activity"/>
    <property type="evidence" value="ECO:0007669"/>
    <property type="project" value="InterPro"/>
</dbReference>
<evidence type="ECO:0000256" key="8">
    <source>
        <dbReference type="ARBA" id="ARBA00022989"/>
    </source>
</evidence>
<reference evidence="14" key="2">
    <citation type="journal article" date="2023" name="IMA Fungus">
        <title>Comparative genomic study of the Penicillium genus elucidates a diverse pangenome and 15 lateral gene transfer events.</title>
        <authorList>
            <person name="Petersen C."/>
            <person name="Sorensen T."/>
            <person name="Nielsen M.R."/>
            <person name="Sondergaard T.E."/>
            <person name="Sorensen J.L."/>
            <person name="Fitzpatrick D.A."/>
            <person name="Frisvad J.C."/>
            <person name="Nielsen K.L."/>
        </authorList>
    </citation>
    <scope>NUCLEOTIDE SEQUENCE</scope>
    <source>
        <strain evidence="14">IBT 16125</strain>
    </source>
</reference>
<dbReference type="Proteomes" id="UP001213681">
    <property type="component" value="Unassembled WGS sequence"/>
</dbReference>
<dbReference type="GO" id="GO:0016020">
    <property type="term" value="C:membrane"/>
    <property type="evidence" value="ECO:0007669"/>
    <property type="project" value="UniProtKB-SubCell"/>
</dbReference>
<evidence type="ECO:0000256" key="10">
    <source>
        <dbReference type="ARBA" id="ARBA00023136"/>
    </source>
</evidence>
<protein>
    <recommendedName>
        <fullName evidence="13">Cytochrome b561 domain-containing protein</fullName>
    </recommendedName>
</protein>
<feature type="compositionally biased region" description="Basic and acidic residues" evidence="11">
    <location>
        <begin position="1"/>
        <end position="12"/>
    </location>
</feature>